<keyword evidence="5" id="KW-0378">Hydrolase</keyword>
<protein>
    <submittedName>
        <fullName evidence="5">Restriction endonuclease subunit S</fullName>
    </submittedName>
</protein>
<dbReference type="AlphaFoldDB" id="A0A2T5F0W8"/>
<dbReference type="Gene3D" id="1.10.287.1120">
    <property type="entry name" value="Bipartite methylase S protein"/>
    <property type="match status" value="1"/>
</dbReference>
<dbReference type="PANTHER" id="PTHR30408">
    <property type="entry name" value="TYPE-1 RESTRICTION ENZYME ECOKI SPECIFICITY PROTEIN"/>
    <property type="match status" value="1"/>
</dbReference>
<dbReference type="PANTHER" id="PTHR30408:SF12">
    <property type="entry name" value="TYPE I RESTRICTION ENZYME MJAVIII SPECIFICITY SUBUNIT"/>
    <property type="match status" value="1"/>
</dbReference>
<comment type="caution">
    <text evidence="5">The sequence shown here is derived from an EMBL/GenBank/DDBJ whole genome shotgun (WGS) entry which is preliminary data.</text>
</comment>
<dbReference type="GO" id="GO:0004519">
    <property type="term" value="F:endonuclease activity"/>
    <property type="evidence" value="ECO:0007669"/>
    <property type="project" value="UniProtKB-KW"/>
</dbReference>
<keyword evidence="3" id="KW-0238">DNA-binding</keyword>
<evidence type="ECO:0000313" key="6">
    <source>
        <dbReference type="Proteomes" id="UP000244197"/>
    </source>
</evidence>
<keyword evidence="5" id="KW-0255">Endonuclease</keyword>
<dbReference type="InterPro" id="IPR052021">
    <property type="entry name" value="Type-I_RS_S_subunit"/>
</dbReference>
<dbReference type="SUPFAM" id="SSF116734">
    <property type="entry name" value="DNA methylase specificity domain"/>
    <property type="match status" value="2"/>
</dbReference>
<gene>
    <name evidence="5" type="ORF">CWO07_02035</name>
</gene>
<dbReference type="Pfam" id="PF01420">
    <property type="entry name" value="Methylase_S"/>
    <property type="match status" value="2"/>
</dbReference>
<dbReference type="Gene3D" id="3.90.220.20">
    <property type="entry name" value="DNA methylase specificity domains"/>
    <property type="match status" value="2"/>
</dbReference>
<dbReference type="RefSeq" id="WP_108187164.1">
    <property type="nucleotide sequence ID" value="NZ_PIFK01000003.1"/>
</dbReference>
<organism evidence="5 6">
    <name type="scientific">Vibrio splendidus</name>
    <dbReference type="NCBI Taxonomy" id="29497"/>
    <lineage>
        <taxon>Bacteria</taxon>
        <taxon>Pseudomonadati</taxon>
        <taxon>Pseudomonadota</taxon>
        <taxon>Gammaproteobacteria</taxon>
        <taxon>Vibrionales</taxon>
        <taxon>Vibrionaceae</taxon>
        <taxon>Vibrio</taxon>
    </lineage>
</organism>
<proteinExistence type="inferred from homology"/>
<dbReference type="CDD" id="cd17249">
    <property type="entry name" value="RMtype1_S_EcoR124I-TRD2-CR2_like"/>
    <property type="match status" value="1"/>
</dbReference>
<feature type="domain" description="Type I restriction modification DNA specificity" evidence="4">
    <location>
        <begin position="23"/>
        <end position="201"/>
    </location>
</feature>
<feature type="domain" description="Type I restriction modification DNA specificity" evidence="4">
    <location>
        <begin position="239"/>
        <end position="404"/>
    </location>
</feature>
<keyword evidence="5" id="KW-0540">Nuclease</keyword>
<reference evidence="5 6" key="1">
    <citation type="submission" date="2017-11" db="EMBL/GenBank/DDBJ databases">
        <title>Population delineation of vibrios coincides with oyster pathogenicity.</title>
        <authorList>
            <person name="Bruto M."/>
            <person name="Labreuche Y."/>
            <person name="James A."/>
            <person name="Piel D."/>
            <person name="Chenivesse S."/>
            <person name="Petton B."/>
            <person name="Polz M.F."/>
            <person name="Le Roux F."/>
        </authorList>
    </citation>
    <scope>NUCLEOTIDE SEQUENCE [LARGE SCALE GENOMIC DNA]</scope>
    <source>
        <strain evidence="5 6">FF_144</strain>
    </source>
</reference>
<dbReference type="EMBL" id="PIFK01000003">
    <property type="protein sequence ID" value="PTP39368.1"/>
    <property type="molecule type" value="Genomic_DNA"/>
</dbReference>
<name>A0A2T5F0W8_VIBSP</name>
<dbReference type="Proteomes" id="UP000244197">
    <property type="component" value="Unassembled WGS sequence"/>
</dbReference>
<evidence type="ECO:0000256" key="1">
    <source>
        <dbReference type="ARBA" id="ARBA00010923"/>
    </source>
</evidence>
<dbReference type="InterPro" id="IPR044946">
    <property type="entry name" value="Restrct_endonuc_typeI_TRD_sf"/>
</dbReference>
<dbReference type="GO" id="GO:0009307">
    <property type="term" value="P:DNA restriction-modification system"/>
    <property type="evidence" value="ECO:0007669"/>
    <property type="project" value="UniProtKB-KW"/>
</dbReference>
<dbReference type="InterPro" id="IPR000055">
    <property type="entry name" value="Restrct_endonuc_typeI_TRD"/>
</dbReference>
<comment type="similarity">
    <text evidence="1">Belongs to the type-I restriction system S methylase family.</text>
</comment>
<accession>A0A2T5F0W8</accession>
<evidence type="ECO:0000256" key="2">
    <source>
        <dbReference type="ARBA" id="ARBA00022747"/>
    </source>
</evidence>
<sequence>MTGRYKAYPEYKESGVDWLKEVPVDWYVSKLKRYCQVTDGSHHSPKIEVDGKPFISVTDVGEDFIDFESAKKISTDDYIRLVREGCKPRIGDILLTKDGTIGRACVVKKEMPDFVILSSLGLLTPSTLILETYLYYYLISGINIDQMNSLIHGSALRRMTISKIDDLIICFPEINEQQKIANFLDHETAKIDTLITKQEKLIELLKEKRQAVISHAVTKGLNPDAPMKDSGVEWLGEVPEHWGVTPLKYLCSFSGGGTPTKDNLSYWTDGTVPWVSPKDMKTERITQTTDYITEQAVHESSTNFVEAGALLMVVRSGILQRAIPVSINDVTVTLNQDMKALNFNLKMNADFALSFITGNQKALLLEWSKEGATVESIEHEYLANGLFPVPPIDEQLCIGEYLLKKMNMFGELEAKATGGIKLLKERKTALISAAVTGKIDVRDWQGEV</sequence>
<evidence type="ECO:0000256" key="3">
    <source>
        <dbReference type="ARBA" id="ARBA00023125"/>
    </source>
</evidence>
<dbReference type="GO" id="GO:0003677">
    <property type="term" value="F:DNA binding"/>
    <property type="evidence" value="ECO:0007669"/>
    <property type="project" value="UniProtKB-KW"/>
</dbReference>
<evidence type="ECO:0000259" key="4">
    <source>
        <dbReference type="Pfam" id="PF01420"/>
    </source>
</evidence>
<keyword evidence="2" id="KW-0680">Restriction system</keyword>
<evidence type="ECO:0000313" key="5">
    <source>
        <dbReference type="EMBL" id="PTP39368.1"/>
    </source>
</evidence>